<proteinExistence type="predicted"/>
<dbReference type="EMBL" id="CP060204">
    <property type="protein sequence ID" value="QNH54948.1"/>
    <property type="molecule type" value="Genomic_DNA"/>
</dbReference>
<organism evidence="2 3">
    <name type="scientific">Selenomonas timonae</name>
    <dbReference type="NCBI Taxonomy" id="2754044"/>
    <lineage>
        <taxon>Bacteria</taxon>
        <taxon>Bacillati</taxon>
        <taxon>Bacillota</taxon>
        <taxon>Negativicutes</taxon>
        <taxon>Selenomonadales</taxon>
        <taxon>Selenomonadaceae</taxon>
        <taxon>Selenomonas</taxon>
    </lineage>
</organism>
<evidence type="ECO:0000313" key="2">
    <source>
        <dbReference type="EMBL" id="QNH54948.1"/>
    </source>
</evidence>
<feature type="compositionally biased region" description="Basic and acidic residues" evidence="1">
    <location>
        <begin position="88"/>
        <end position="102"/>
    </location>
</feature>
<accession>A0A7G7VLF5</accession>
<dbReference type="AlphaFoldDB" id="A0A7G7VLF5"/>
<sequence>MKAIYFLLAAGIFLLPAYGESAEKKDIHAVMTAAESEGTASDASADTAKAPEKGESALDEEMDDLGDESLDERDENGKIIPVPYDGETTAKDASAEKAKDEAPQEAIGYGYGTDEGRSSAYDAAAYGDLTAIMPVSLAGGDWGFIEGDERRGWFFDRSMMAKNTDGTISYWQLILYNDLGRAQFVEAMHDAEYDKLAYTLQRRVLDLKKNTIRTYEIIAYDGENTVITDGDRDGHAAEIRPNTMAEKERDAVKKAAKKLKYKK</sequence>
<gene>
    <name evidence="2" type="ORF">H1B31_03065</name>
</gene>
<evidence type="ECO:0000256" key="1">
    <source>
        <dbReference type="SAM" id="MobiDB-lite"/>
    </source>
</evidence>
<dbReference type="Proteomes" id="UP000515480">
    <property type="component" value="Chromosome"/>
</dbReference>
<feature type="compositionally biased region" description="Acidic residues" evidence="1">
    <location>
        <begin position="57"/>
        <end position="74"/>
    </location>
</feature>
<dbReference type="RefSeq" id="WP_185980864.1">
    <property type="nucleotide sequence ID" value="NZ_CP060204.1"/>
</dbReference>
<protein>
    <submittedName>
        <fullName evidence="2">Uncharacterized protein</fullName>
    </submittedName>
</protein>
<feature type="region of interest" description="Disordered" evidence="1">
    <location>
        <begin position="34"/>
        <end position="111"/>
    </location>
</feature>
<keyword evidence="3" id="KW-1185">Reference proteome</keyword>
<reference evidence="2 3" key="1">
    <citation type="submission" date="2020-07" db="EMBL/GenBank/DDBJ databases">
        <title>Complete genome and description of Selenomonas timonensis sp. nov., a new bacterium isolated from a gingivitis subject.</title>
        <authorList>
            <person name="Antezack A."/>
        </authorList>
    </citation>
    <scope>NUCLEOTIDE SEQUENCE [LARGE SCALE GENOMIC DNA]</scope>
    <source>
        <strain evidence="2 3">Marseille-Q3039</strain>
    </source>
</reference>
<name>A0A7G7VLF5_9FIRM</name>
<feature type="compositionally biased region" description="Low complexity" evidence="1">
    <location>
        <begin position="34"/>
        <end position="48"/>
    </location>
</feature>
<evidence type="ECO:0000313" key="3">
    <source>
        <dbReference type="Proteomes" id="UP000515480"/>
    </source>
</evidence>
<dbReference type="KEGG" id="stim:H1B31_03065"/>